<proteinExistence type="inferred from homology"/>
<feature type="region of interest" description="Disordered" evidence="6">
    <location>
        <begin position="109"/>
        <end position="215"/>
    </location>
</feature>
<feature type="region of interest" description="Disordered" evidence="6">
    <location>
        <begin position="539"/>
        <end position="561"/>
    </location>
</feature>
<feature type="compositionally biased region" description="Polar residues" evidence="6">
    <location>
        <begin position="1"/>
        <end position="11"/>
    </location>
</feature>
<dbReference type="GO" id="GO:0000776">
    <property type="term" value="C:kinetochore"/>
    <property type="evidence" value="ECO:0007669"/>
    <property type="project" value="InterPro"/>
</dbReference>
<dbReference type="GO" id="GO:0005634">
    <property type="term" value="C:nucleus"/>
    <property type="evidence" value="ECO:0007669"/>
    <property type="project" value="UniProtKB-SubCell"/>
</dbReference>
<feature type="region of interest" description="Disordered" evidence="6">
    <location>
        <begin position="317"/>
        <end position="340"/>
    </location>
</feature>
<gene>
    <name evidence="8" type="ORF">MKZ38_006857</name>
</gene>
<feature type="compositionally biased region" description="Low complexity" evidence="6">
    <location>
        <begin position="140"/>
        <end position="151"/>
    </location>
</feature>
<reference evidence="8" key="1">
    <citation type="submission" date="2022-07" db="EMBL/GenBank/DDBJ databases">
        <title>Draft genome sequence of Zalerion maritima ATCC 34329, a (micro)plastics degrading marine fungus.</title>
        <authorList>
            <person name="Paco A."/>
            <person name="Goncalves M.F.M."/>
            <person name="Rocha-Santos T.A.P."/>
            <person name="Alves A."/>
        </authorList>
    </citation>
    <scope>NUCLEOTIDE SEQUENCE</scope>
    <source>
        <strain evidence="8">ATCC 34329</strain>
    </source>
</reference>
<comment type="subcellular location">
    <subcellularLocation>
        <location evidence="2">Chromosome</location>
    </subcellularLocation>
    <subcellularLocation>
        <location evidence="1">Nucleus</location>
    </subcellularLocation>
</comment>
<comment type="similarity">
    <text evidence="3">Belongs to the CENP-T/CNN1 family.</text>
</comment>
<evidence type="ECO:0000313" key="9">
    <source>
        <dbReference type="Proteomes" id="UP001201980"/>
    </source>
</evidence>
<dbReference type="GO" id="GO:0007059">
    <property type="term" value="P:chromosome segregation"/>
    <property type="evidence" value="ECO:0007669"/>
    <property type="project" value="TreeGrafter"/>
</dbReference>
<feature type="compositionally biased region" description="Low complexity" evidence="6">
    <location>
        <begin position="12"/>
        <end position="30"/>
    </location>
</feature>
<dbReference type="Gene3D" id="1.10.20.10">
    <property type="entry name" value="Histone, subunit A"/>
    <property type="match status" value="1"/>
</dbReference>
<dbReference type="InterPro" id="IPR009072">
    <property type="entry name" value="Histone-fold"/>
</dbReference>
<keyword evidence="9" id="KW-1185">Reference proteome</keyword>
<evidence type="ECO:0000259" key="7">
    <source>
        <dbReference type="Pfam" id="PF15511"/>
    </source>
</evidence>
<dbReference type="GO" id="GO:0003677">
    <property type="term" value="F:DNA binding"/>
    <property type="evidence" value="ECO:0007669"/>
    <property type="project" value="InterPro"/>
</dbReference>
<name>A0AAD5RIH0_9PEZI</name>
<feature type="compositionally biased region" description="Basic and acidic residues" evidence="6">
    <location>
        <begin position="119"/>
        <end position="130"/>
    </location>
</feature>
<dbReference type="Pfam" id="PF15511">
    <property type="entry name" value="CENP-T_C"/>
    <property type="match status" value="1"/>
</dbReference>
<accession>A0AAD5RIH0</accession>
<evidence type="ECO:0000256" key="2">
    <source>
        <dbReference type="ARBA" id="ARBA00004286"/>
    </source>
</evidence>
<feature type="region of interest" description="Disordered" evidence="6">
    <location>
        <begin position="1"/>
        <end position="93"/>
    </location>
</feature>
<keyword evidence="4" id="KW-0158">Chromosome</keyword>
<sequence>MASRNQPPDSSTTPTNPRPGATTTTTVTPTNRRAMSADVPSSTRTGRRQSLHTPTISLARLTVNSSSAPRTATQSTRRTPRHLHPPSVRTPHGRAALRLIDQRRAAALTPGRARRRKSLRDARETPRDVLRNLSRVLATKSKPVKSSSPASLAREDESEDIDMHDLHDGYDSYDDIPIDRPRLSLPIDQGSHSDGDDDDSSILVPPQSSGLGLDDDAMNYTAQSIELGRRAVSEQPFRRESLGSFRMSDYFNPEDGFDPFGRGGMAAMGTPDVGIDSGFFPPEGIDPEFPQSSPTAAGHGLGGDAYSGIELDADAGTRESDIGLGGGGGGGSGGGTVDPNESTVMIAAQARDSPSRLPDIVEEDHGQEEASDGPENEPFGFDYDNDNDDDDDLGAAGPASDSDLPPAGAGETEALSVAEAAGAAKSTKKGIKLSAHGIPYPSLPPATIKRLATTLAAQSGAGGKVKLSPDTLAEISKASDWFFQQLGDDLGAYAKHAGRKTIDEHDMITLMKRQRQITSSKTLFSLAQRHLPRELLQELRMPAPVQPKPKRRPTTVRRAST</sequence>
<dbReference type="AlphaFoldDB" id="A0AAD5RIH0"/>
<feature type="compositionally biased region" description="Polar residues" evidence="6">
    <location>
        <begin position="51"/>
        <end position="77"/>
    </location>
</feature>
<feature type="compositionally biased region" description="Basic and acidic residues" evidence="6">
    <location>
        <begin position="161"/>
        <end position="170"/>
    </location>
</feature>
<evidence type="ECO:0000313" key="8">
    <source>
        <dbReference type="EMBL" id="KAJ2895169.1"/>
    </source>
</evidence>
<dbReference type="EMBL" id="JAKWBI020000423">
    <property type="protein sequence ID" value="KAJ2895169.1"/>
    <property type="molecule type" value="Genomic_DNA"/>
</dbReference>
<evidence type="ECO:0000256" key="4">
    <source>
        <dbReference type="ARBA" id="ARBA00022454"/>
    </source>
</evidence>
<dbReference type="CDD" id="cd22920">
    <property type="entry name" value="HFD_CENP-T"/>
    <property type="match status" value="1"/>
</dbReference>
<feature type="region of interest" description="Disordered" evidence="6">
    <location>
        <begin position="286"/>
        <end position="305"/>
    </location>
</feature>
<feature type="region of interest" description="Disordered" evidence="6">
    <location>
        <begin position="363"/>
        <end position="409"/>
    </location>
</feature>
<dbReference type="GO" id="GO:0046982">
    <property type="term" value="F:protein heterodimerization activity"/>
    <property type="evidence" value="ECO:0007669"/>
    <property type="project" value="InterPro"/>
</dbReference>
<dbReference type="GO" id="GO:0051382">
    <property type="term" value="P:kinetochore assembly"/>
    <property type="evidence" value="ECO:0007669"/>
    <property type="project" value="InterPro"/>
</dbReference>
<evidence type="ECO:0000256" key="5">
    <source>
        <dbReference type="ARBA" id="ARBA00023242"/>
    </source>
</evidence>
<evidence type="ECO:0000256" key="6">
    <source>
        <dbReference type="SAM" id="MobiDB-lite"/>
    </source>
</evidence>
<dbReference type="PANTHER" id="PTHR46904">
    <property type="entry name" value="CENTROMERE PROTEIN T"/>
    <property type="match status" value="1"/>
</dbReference>
<feature type="compositionally biased region" description="Acidic residues" evidence="6">
    <location>
        <begin position="383"/>
        <end position="393"/>
    </location>
</feature>
<feature type="compositionally biased region" description="Basic residues" evidence="6">
    <location>
        <begin position="548"/>
        <end position="561"/>
    </location>
</feature>
<protein>
    <submittedName>
        <fullName evidence="8">Centromere protein T</fullName>
    </submittedName>
</protein>
<organism evidence="8 9">
    <name type="scientific">Zalerion maritima</name>
    <dbReference type="NCBI Taxonomy" id="339359"/>
    <lineage>
        <taxon>Eukaryota</taxon>
        <taxon>Fungi</taxon>
        <taxon>Dikarya</taxon>
        <taxon>Ascomycota</taxon>
        <taxon>Pezizomycotina</taxon>
        <taxon>Sordariomycetes</taxon>
        <taxon>Lulworthiomycetidae</taxon>
        <taxon>Lulworthiales</taxon>
        <taxon>Lulworthiaceae</taxon>
        <taxon>Zalerion</taxon>
    </lineage>
</organism>
<keyword evidence="5" id="KW-0539">Nucleus</keyword>
<feature type="domain" description="CENP-T/Histone H4 histone fold" evidence="7">
    <location>
        <begin position="436"/>
        <end position="543"/>
    </location>
</feature>
<comment type="caution">
    <text evidence="8">The sequence shown here is derived from an EMBL/GenBank/DDBJ whole genome shotgun (WGS) entry which is preliminary data.</text>
</comment>
<dbReference type="Proteomes" id="UP001201980">
    <property type="component" value="Unassembled WGS sequence"/>
</dbReference>
<dbReference type="InterPro" id="IPR035425">
    <property type="entry name" value="CENP-T/H4_C"/>
</dbReference>
<evidence type="ECO:0000256" key="1">
    <source>
        <dbReference type="ARBA" id="ARBA00004123"/>
    </source>
</evidence>
<dbReference type="PANTHER" id="PTHR46904:SF1">
    <property type="entry name" value="CENTROMERE PROTEIN T"/>
    <property type="match status" value="1"/>
</dbReference>
<feature type="compositionally biased region" description="Gly residues" evidence="6">
    <location>
        <begin position="323"/>
        <end position="336"/>
    </location>
</feature>
<dbReference type="InterPro" id="IPR028255">
    <property type="entry name" value="CENP-T"/>
</dbReference>
<dbReference type="GO" id="GO:0000278">
    <property type="term" value="P:mitotic cell cycle"/>
    <property type="evidence" value="ECO:0007669"/>
    <property type="project" value="TreeGrafter"/>
</dbReference>
<dbReference type="SUPFAM" id="SSF47113">
    <property type="entry name" value="Histone-fold"/>
    <property type="match status" value="1"/>
</dbReference>
<evidence type="ECO:0000256" key="3">
    <source>
        <dbReference type="ARBA" id="ARBA00010137"/>
    </source>
</evidence>